<dbReference type="SUPFAM" id="SSF50494">
    <property type="entry name" value="Trypsin-like serine proteases"/>
    <property type="match status" value="1"/>
</dbReference>
<evidence type="ECO:0000259" key="4">
    <source>
        <dbReference type="PROSITE" id="PS50106"/>
    </source>
</evidence>
<evidence type="ECO:0000256" key="1">
    <source>
        <dbReference type="ARBA" id="ARBA00010541"/>
    </source>
</evidence>
<dbReference type="OrthoDB" id="9807133at2"/>
<evidence type="ECO:0000256" key="3">
    <source>
        <dbReference type="ARBA" id="ARBA00022801"/>
    </source>
</evidence>
<evidence type="ECO:0000313" key="5">
    <source>
        <dbReference type="EMBL" id="ALF53642.1"/>
    </source>
</evidence>
<dbReference type="Pfam" id="PF13365">
    <property type="entry name" value="Trypsin_2"/>
    <property type="match status" value="1"/>
</dbReference>
<keyword evidence="6" id="KW-1185">Reference proteome</keyword>
<dbReference type="Gene3D" id="2.30.42.10">
    <property type="match status" value="1"/>
</dbReference>
<dbReference type="InterPro" id="IPR009003">
    <property type="entry name" value="Peptidase_S1_PA"/>
</dbReference>
<dbReference type="InterPro" id="IPR036034">
    <property type="entry name" value="PDZ_sf"/>
</dbReference>
<dbReference type="PANTHER" id="PTHR22939">
    <property type="entry name" value="SERINE PROTEASE FAMILY S1C HTRA-RELATED"/>
    <property type="match status" value="1"/>
</dbReference>
<dbReference type="AlphaFoldDB" id="A0A0M5MH21"/>
<dbReference type="InterPro" id="IPR001478">
    <property type="entry name" value="PDZ"/>
</dbReference>
<dbReference type="Gene3D" id="2.40.10.10">
    <property type="entry name" value="Trypsin-like serine proteases"/>
    <property type="match status" value="2"/>
</dbReference>
<dbReference type="SMART" id="SM00228">
    <property type="entry name" value="PDZ"/>
    <property type="match status" value="1"/>
</dbReference>
<gene>
    <name evidence="5" type="ORF">ACX27_13640</name>
</gene>
<proteinExistence type="inferred from homology"/>
<dbReference type="STRING" id="224013.ACX27_13640"/>
<dbReference type="InterPro" id="IPR043504">
    <property type="entry name" value="Peptidase_S1_PA_chymotrypsin"/>
</dbReference>
<keyword evidence="3" id="KW-0378">Hydrolase</keyword>
<dbReference type="SUPFAM" id="SSF50156">
    <property type="entry name" value="PDZ domain-like"/>
    <property type="match status" value="1"/>
</dbReference>
<keyword evidence="2 5" id="KW-0645">Protease</keyword>
<reference evidence="6" key="1">
    <citation type="submission" date="2015-07" db="EMBL/GenBank/DDBJ databases">
        <title>Genome Of Nitrogen-Fixing Cyanobacterium Nostoc piscinale CENA21 From Solimoes/Amazon River Floodplain Sediments And Comparative Genomics To Uncover Biosynthetic Natural Products Potential.</title>
        <authorList>
            <person name="Leao T.F."/>
            <person name="Leao P.N."/>
            <person name="Guimaraes P.I."/>
            <person name="de Melo A.G.C."/>
            <person name="Ramos R.T.J."/>
            <person name="Silva A."/>
            <person name="Fiore M.F."/>
            <person name="Schneider M.P.C."/>
        </authorList>
    </citation>
    <scope>NUCLEOTIDE SEQUENCE [LARGE SCALE GENOMIC DNA]</scope>
    <source>
        <strain evidence="6">CENA21</strain>
    </source>
</reference>
<protein>
    <submittedName>
        <fullName evidence="5">Serine protease</fullName>
    </submittedName>
</protein>
<organism evidence="5 6">
    <name type="scientific">Nostoc piscinale CENA21</name>
    <dbReference type="NCBI Taxonomy" id="224013"/>
    <lineage>
        <taxon>Bacteria</taxon>
        <taxon>Bacillati</taxon>
        <taxon>Cyanobacteriota</taxon>
        <taxon>Cyanophyceae</taxon>
        <taxon>Nostocales</taxon>
        <taxon>Nostocaceae</taxon>
        <taxon>Nostoc</taxon>
    </lineage>
</organism>
<evidence type="ECO:0000256" key="2">
    <source>
        <dbReference type="ARBA" id="ARBA00022670"/>
    </source>
</evidence>
<dbReference type="KEGG" id="npz:ACX27_13640"/>
<reference evidence="5 6" key="2">
    <citation type="journal article" date="2016" name="Genome Announc.">
        <title>Draft Genome Sequence of the N2-Fixing Cyanobacterium Nostoc piscinale CENA21, Isolated from the Brazilian Amazon Floodplain.</title>
        <authorList>
            <person name="Leao T."/>
            <person name="Guimaraes P.I."/>
            <person name="de Melo A.G."/>
            <person name="Ramos R.T."/>
            <person name="Leao P.N."/>
            <person name="Silva A."/>
            <person name="Fiore M.F."/>
            <person name="Schneider M.P."/>
        </authorList>
    </citation>
    <scope>NUCLEOTIDE SEQUENCE [LARGE SCALE GENOMIC DNA]</scope>
    <source>
        <strain evidence="5 6">CENA21</strain>
    </source>
</reference>
<dbReference type="GO" id="GO:0004252">
    <property type="term" value="F:serine-type endopeptidase activity"/>
    <property type="evidence" value="ECO:0007669"/>
    <property type="project" value="InterPro"/>
</dbReference>
<dbReference type="InterPro" id="IPR001940">
    <property type="entry name" value="Peptidase_S1C"/>
</dbReference>
<feature type="domain" description="PDZ" evidence="4">
    <location>
        <begin position="285"/>
        <end position="358"/>
    </location>
</feature>
<evidence type="ECO:0000313" key="6">
    <source>
        <dbReference type="Proteomes" id="UP000062645"/>
    </source>
</evidence>
<comment type="similarity">
    <text evidence="1">Belongs to the peptidase S1C family.</text>
</comment>
<dbReference type="PANTHER" id="PTHR22939:SF129">
    <property type="entry name" value="SERINE PROTEASE HTRA2, MITOCHONDRIAL"/>
    <property type="match status" value="1"/>
</dbReference>
<dbReference type="RefSeq" id="WP_062293262.1">
    <property type="nucleotide sequence ID" value="NZ_CP012036.1"/>
</dbReference>
<dbReference type="InterPro" id="IPR048172">
    <property type="entry name" value="HhoA_HhoB_HtrA-like"/>
</dbReference>
<dbReference type="Pfam" id="PF13180">
    <property type="entry name" value="PDZ_2"/>
    <property type="match status" value="1"/>
</dbReference>
<accession>A0A0M5MH21</accession>
<dbReference type="PRINTS" id="PR00834">
    <property type="entry name" value="PROTEASES2C"/>
</dbReference>
<dbReference type="PROSITE" id="PS51257">
    <property type="entry name" value="PROKAR_LIPOPROTEIN"/>
    <property type="match status" value="1"/>
</dbReference>
<dbReference type="NCBIfam" id="NF041521">
    <property type="entry name" value="HhoA_HhoB_HtrA"/>
    <property type="match status" value="1"/>
</dbReference>
<dbReference type="PROSITE" id="PS50106">
    <property type="entry name" value="PDZ"/>
    <property type="match status" value="1"/>
</dbReference>
<name>A0A0M5MH21_9NOSO</name>
<dbReference type="GO" id="GO:0006508">
    <property type="term" value="P:proteolysis"/>
    <property type="evidence" value="ECO:0007669"/>
    <property type="project" value="UniProtKB-KW"/>
</dbReference>
<sequence length="376" mass="39551">MKRLISQFSLYLTLLLTGCVANRDVKNPLVTATLNPAAPINANQDANYITQVVQNVGSAVVRINSTRTVAVSPQDSYLGRFFGEQQSREEVQRGIGSGFIISGDGIILTNAHVVADADNVAVVLKNGRSLQGKVVGVDRVTDVAVVKIKSTGLPTVKLGNSDNLLPGEWAIAIGNPLGLDNTVTQGIISATQRSVADLGVPTERVDFIQTDAAINPGNSGGPLLNAQGEVIGMNTAIIQGAQGLGFAIPIKTAQRIANELITKGRVDHAYVGIQMGELTPDLRTKINQSDTGLKVNQDTGVIILGVAPNSPASRAGLRPGDIIDSINGVAIQDIRQVQQQVETTKVGDVIQITINRSGKKQAIAIRTVALPARDIS</sequence>
<dbReference type="EMBL" id="CP012036">
    <property type="protein sequence ID" value="ALF53642.1"/>
    <property type="molecule type" value="Genomic_DNA"/>
</dbReference>
<dbReference type="PATRIC" id="fig|224013.5.peg.3305"/>
<dbReference type="Proteomes" id="UP000062645">
    <property type="component" value="Chromosome"/>
</dbReference>